<evidence type="ECO:0000256" key="2">
    <source>
        <dbReference type="SAM" id="SignalP"/>
    </source>
</evidence>
<reference evidence="4" key="2">
    <citation type="submission" date="2016-06" db="EMBL/GenBank/DDBJ databases">
        <title>The genome of a short-lived fish provides insights into sex chromosome evolution and the genetic control of aging.</title>
        <authorList>
            <person name="Reichwald K."/>
            <person name="Felder M."/>
            <person name="Petzold A."/>
            <person name="Koch P."/>
            <person name="Groth M."/>
            <person name="Platzer M."/>
        </authorList>
    </citation>
    <scope>NUCLEOTIDE SEQUENCE</scope>
    <source>
        <tissue evidence="4">Brain</tissue>
    </source>
</reference>
<evidence type="ECO:0000259" key="3">
    <source>
        <dbReference type="Pfam" id="PF07686"/>
    </source>
</evidence>
<feature type="chain" id="PRO_5008373043" description="Immunoglobulin V-set domain-containing protein" evidence="2">
    <location>
        <begin position="40"/>
        <end position="226"/>
    </location>
</feature>
<dbReference type="InterPro" id="IPR036179">
    <property type="entry name" value="Ig-like_dom_sf"/>
</dbReference>
<evidence type="ECO:0000313" key="4">
    <source>
        <dbReference type="EMBL" id="SBR22732.1"/>
    </source>
</evidence>
<gene>
    <name evidence="4" type="primary">Nfu_g_1_001694</name>
</gene>
<keyword evidence="1" id="KW-0472">Membrane</keyword>
<feature type="transmembrane region" description="Helical" evidence="1">
    <location>
        <begin position="181"/>
        <end position="202"/>
    </location>
</feature>
<keyword evidence="2" id="KW-0732">Signal</keyword>
<dbReference type="SUPFAM" id="SSF48726">
    <property type="entry name" value="Immunoglobulin"/>
    <property type="match status" value="1"/>
</dbReference>
<reference evidence="4" key="1">
    <citation type="submission" date="2016-05" db="EMBL/GenBank/DDBJ databases">
        <authorList>
            <person name="Lavstsen T."/>
            <person name="Jespersen J.S."/>
        </authorList>
    </citation>
    <scope>NUCLEOTIDE SEQUENCE</scope>
    <source>
        <tissue evidence="4">Brain</tissue>
    </source>
</reference>
<feature type="domain" description="Immunoglobulin V-set" evidence="3">
    <location>
        <begin position="44"/>
        <end position="152"/>
    </location>
</feature>
<protein>
    <recommendedName>
        <fullName evidence="3">Immunoglobulin V-set domain-containing protein</fullName>
    </recommendedName>
</protein>
<feature type="signal peptide" evidence="2">
    <location>
        <begin position="1"/>
        <end position="39"/>
    </location>
</feature>
<keyword evidence="1" id="KW-0812">Transmembrane</keyword>
<dbReference type="InterPro" id="IPR013106">
    <property type="entry name" value="Ig_V-set"/>
</dbReference>
<sequence>MYRHSCCWRTGISQQLLLMLPRRLAVGSALLLAVSMVFAASPEEPEEIQAEEGTDVLLKYMKPQNTNISMWKWAKVHLDGQQYLWFYSDGRLYPYQSGQFRGRVRPADPQMRLGNLSIILSNTTVNDTGIYNVVINLSTEPGNQTTQRHLVNVTVVPTGHMGGGAKCGGDQGGGAKCGVDIFFLKVILLPLGIVLVLVVIAIKTLLKKKKHFVSESSSAPPQFQCY</sequence>
<dbReference type="AlphaFoldDB" id="A0A1A8JS57"/>
<evidence type="ECO:0000256" key="1">
    <source>
        <dbReference type="SAM" id="Phobius"/>
    </source>
</evidence>
<accession>A0A1A8JS57</accession>
<keyword evidence="1" id="KW-1133">Transmembrane helix</keyword>
<organism evidence="4">
    <name type="scientific">Nothobranchius kuhntae</name>
    <name type="common">Beira killifish</name>
    <dbReference type="NCBI Taxonomy" id="321403"/>
    <lineage>
        <taxon>Eukaryota</taxon>
        <taxon>Metazoa</taxon>
        <taxon>Chordata</taxon>
        <taxon>Craniata</taxon>
        <taxon>Vertebrata</taxon>
        <taxon>Euteleostomi</taxon>
        <taxon>Actinopterygii</taxon>
        <taxon>Neopterygii</taxon>
        <taxon>Teleostei</taxon>
        <taxon>Neoteleostei</taxon>
        <taxon>Acanthomorphata</taxon>
        <taxon>Ovalentaria</taxon>
        <taxon>Atherinomorphae</taxon>
        <taxon>Cyprinodontiformes</taxon>
        <taxon>Nothobranchiidae</taxon>
        <taxon>Nothobranchius</taxon>
    </lineage>
</organism>
<dbReference type="EMBL" id="HAEE01002712">
    <property type="protein sequence ID" value="SBR22732.1"/>
    <property type="molecule type" value="Transcribed_RNA"/>
</dbReference>
<proteinExistence type="predicted"/>
<name>A0A1A8JS57_NOTKU</name>
<dbReference type="Gene3D" id="2.60.40.10">
    <property type="entry name" value="Immunoglobulins"/>
    <property type="match status" value="1"/>
</dbReference>
<dbReference type="Pfam" id="PF07686">
    <property type="entry name" value="V-set"/>
    <property type="match status" value="1"/>
</dbReference>
<dbReference type="InterPro" id="IPR013783">
    <property type="entry name" value="Ig-like_fold"/>
</dbReference>